<dbReference type="PANTHER" id="PTHR42780">
    <property type="entry name" value="SOLEUCYL-TRNA SYNTHETASE"/>
    <property type="match status" value="1"/>
</dbReference>
<dbReference type="EC" id="6.1.1.5" evidence="2"/>
<dbReference type="InterPro" id="IPR009080">
    <property type="entry name" value="tRNAsynth_Ia_anticodon-bd"/>
</dbReference>
<comment type="similarity">
    <text evidence="1 10">Belongs to the class-I aminoacyl-tRNA synthetase family.</text>
</comment>
<dbReference type="GO" id="GO:0005524">
    <property type="term" value="F:ATP binding"/>
    <property type="evidence" value="ECO:0007669"/>
    <property type="project" value="UniProtKB-KW"/>
</dbReference>
<evidence type="ECO:0000259" key="12">
    <source>
        <dbReference type="Pfam" id="PF08264"/>
    </source>
</evidence>
<name>A0A7S4FQJ0_9EUGL</name>
<protein>
    <recommendedName>
        <fullName evidence="2">isoleucine--tRNA ligase</fullName>
        <ecNumber evidence="2">6.1.1.5</ecNumber>
    </recommendedName>
    <alternativeName>
        <fullName evidence="8">Isoleucyl-tRNA synthetase</fullName>
    </alternativeName>
</protein>
<dbReference type="InterPro" id="IPR002301">
    <property type="entry name" value="Ile-tRNA-ligase"/>
</dbReference>
<keyword evidence="5 10" id="KW-0067">ATP-binding</keyword>
<dbReference type="GO" id="GO:0000049">
    <property type="term" value="F:tRNA binding"/>
    <property type="evidence" value="ECO:0007669"/>
    <property type="project" value="InterPro"/>
</dbReference>
<comment type="catalytic activity">
    <reaction evidence="9">
        <text>tRNA(Ile) + L-isoleucine + ATP = L-isoleucyl-tRNA(Ile) + AMP + diphosphate</text>
        <dbReference type="Rhea" id="RHEA:11060"/>
        <dbReference type="Rhea" id="RHEA-COMP:9666"/>
        <dbReference type="Rhea" id="RHEA-COMP:9695"/>
        <dbReference type="ChEBI" id="CHEBI:30616"/>
        <dbReference type="ChEBI" id="CHEBI:33019"/>
        <dbReference type="ChEBI" id="CHEBI:58045"/>
        <dbReference type="ChEBI" id="CHEBI:78442"/>
        <dbReference type="ChEBI" id="CHEBI:78528"/>
        <dbReference type="ChEBI" id="CHEBI:456215"/>
        <dbReference type="EC" id="6.1.1.5"/>
    </reaction>
</comment>
<dbReference type="FunFam" id="3.40.50.620:FF:000023">
    <property type="entry name" value="Isoleucyl-tRNA synthetase,cytoplasmic"/>
    <property type="match status" value="1"/>
</dbReference>
<dbReference type="InterPro" id="IPR023586">
    <property type="entry name" value="Ile-tRNA-ligase_type2"/>
</dbReference>
<keyword evidence="7 10" id="KW-0030">Aminoacyl-tRNA synthetase</keyword>
<reference evidence="13" key="1">
    <citation type="submission" date="2021-01" db="EMBL/GenBank/DDBJ databases">
        <authorList>
            <person name="Corre E."/>
            <person name="Pelletier E."/>
            <person name="Niang G."/>
            <person name="Scheremetjew M."/>
            <person name="Finn R."/>
            <person name="Kale V."/>
            <person name="Holt S."/>
            <person name="Cochrane G."/>
            <person name="Meng A."/>
            <person name="Brown T."/>
            <person name="Cohen L."/>
        </authorList>
    </citation>
    <scope>NUCLEOTIDE SEQUENCE</scope>
    <source>
        <strain evidence="13">CCMP1594</strain>
    </source>
</reference>
<dbReference type="HAMAP" id="MF_02003">
    <property type="entry name" value="Ile_tRNA_synth_type2"/>
    <property type="match status" value="1"/>
</dbReference>
<sequence length="1092" mass="125187">MATMTTGENKPMDVDEKKAVPRLEASLNIPDNVSFPEEEEKVLQYWKENDCFKTSLKKSEGRTPYSFYDGPPFATGMPHYGHILAGTIKDVVTRWATQTGHHCERRFGWDCHGLPIEFEIEKQLDIKTKDQVLEYGIANYNKACRGIVQRFAKEWETVVSRTGRWIDFENDYKTMNLSYMESVWWVFKELHKKGLVYRGVKVMPYSTGCTTTLSNFEANMNYQDVSDPSVVVSFPLVEDPTTSLLAWTTTPWTLVSNLGLCVNPKFKYVKIKDTKTGNVWILAETRLCQLYDLKKAEKAKPPLFEKLAEFQGTELAGKEYVPLFPFFTAMKEEGAFRVLTDGYVTSESGTGIVHQAPGFGEDDYRVCLAHGIVKKGKGVLCPVDPSGRYTNEVPDFQGMYIKDADPKICEAIKAMGRMVNKGALVHSYPFCWRSNKPLMYKACASWFVEVEAIKDQLLEASDATYWVPDFVHTRRFNNWLQDARDWCVSRSRYWGTPLPIWHSEDWQEIVVVGSVAELEELTGKKFDDIHREFLDDVRIPSKMGKGELRRVEEVFDCWFESGSMPYAQNHYPFENKELFDKTFPADFIAEGLDQTRGWFYTLLVLSTALFGKAPFKNLVVNGLVLAEDRKKMSKSLKNYPDPMEVINKHSADAIRLYLINSPVVRAEPLAFKQEGVKEIVKDVLLPLWNVMKFFLQNYQRFQREGHEMPRELKPTNTMDRWILAASNHLINYVKEEMRCYRLYTVVPGLLKYLDNLTNWYVRMNRRRFKGDGDGVEDCGQALATLYSVLMTAVHLMSPFIPFITENMYHKLSQLLPEDKREESVHYCLVPESDSSLLDEVIERKIERMQTVIDLARVIRAQQNIALKMPVQKVIVIHHSKEYVDDVTELKDYVVDELNVLELEVTSDEKQYVVYTAEPNLGVLGKRLKGDAKKIGPEIKKWTHDDVAQFLNTKKAVVLGHELGEDDVKVVRNFAEGCGDYLSNGDGQVLVMLDKTQSEELLLKGLAREFTNRVQKLRKTAGLQPGDAIKIYYENVEDDAQITGALAQEASYISDTVKHPWADLKAGAPQTDIIIREEQELNQKKVVFVLAKP</sequence>
<dbReference type="InterPro" id="IPR009008">
    <property type="entry name" value="Val/Leu/Ile-tRNA-synth_edit"/>
</dbReference>
<dbReference type="CDD" id="cd00818">
    <property type="entry name" value="IleRS_core"/>
    <property type="match status" value="1"/>
</dbReference>
<evidence type="ECO:0000256" key="4">
    <source>
        <dbReference type="ARBA" id="ARBA00022741"/>
    </source>
</evidence>
<evidence type="ECO:0000256" key="7">
    <source>
        <dbReference type="ARBA" id="ARBA00023146"/>
    </source>
</evidence>
<dbReference type="Gene3D" id="1.10.730.10">
    <property type="entry name" value="Isoleucyl-tRNA Synthetase, Domain 1"/>
    <property type="match status" value="1"/>
</dbReference>
<evidence type="ECO:0000256" key="9">
    <source>
        <dbReference type="ARBA" id="ARBA00048359"/>
    </source>
</evidence>
<dbReference type="GO" id="GO:0006428">
    <property type="term" value="P:isoleucyl-tRNA aminoacylation"/>
    <property type="evidence" value="ECO:0007669"/>
    <property type="project" value="InterPro"/>
</dbReference>
<evidence type="ECO:0000313" key="13">
    <source>
        <dbReference type="EMBL" id="CAE0809216.1"/>
    </source>
</evidence>
<organism evidence="13">
    <name type="scientific">Eutreptiella gymnastica</name>
    <dbReference type="NCBI Taxonomy" id="73025"/>
    <lineage>
        <taxon>Eukaryota</taxon>
        <taxon>Discoba</taxon>
        <taxon>Euglenozoa</taxon>
        <taxon>Euglenida</taxon>
        <taxon>Spirocuta</taxon>
        <taxon>Euglenophyceae</taxon>
        <taxon>Eutreptiales</taxon>
        <taxon>Eutreptiaceae</taxon>
        <taxon>Eutreptiella</taxon>
    </lineage>
</organism>
<evidence type="ECO:0000256" key="1">
    <source>
        <dbReference type="ARBA" id="ARBA00005594"/>
    </source>
</evidence>
<dbReference type="InterPro" id="IPR001412">
    <property type="entry name" value="aa-tRNA-synth_I_CS"/>
</dbReference>
<dbReference type="Gene3D" id="3.40.50.620">
    <property type="entry name" value="HUPs"/>
    <property type="match status" value="2"/>
</dbReference>
<dbReference type="FunFam" id="1.10.730.10:FF:000004">
    <property type="entry name" value="Isoleucyl-tRNA synthetase, cytoplasmic"/>
    <property type="match status" value="1"/>
</dbReference>
<dbReference type="PRINTS" id="PR00984">
    <property type="entry name" value="TRNASYNTHILE"/>
</dbReference>
<dbReference type="CDD" id="cd07961">
    <property type="entry name" value="Anticodon_Ia_Ile_ABEc"/>
    <property type="match status" value="1"/>
</dbReference>
<dbReference type="EMBL" id="HBJA01057504">
    <property type="protein sequence ID" value="CAE0809216.1"/>
    <property type="molecule type" value="Transcribed_RNA"/>
</dbReference>
<evidence type="ECO:0000256" key="6">
    <source>
        <dbReference type="ARBA" id="ARBA00022917"/>
    </source>
</evidence>
<dbReference type="InterPro" id="IPR014729">
    <property type="entry name" value="Rossmann-like_a/b/a_fold"/>
</dbReference>
<keyword evidence="4 10" id="KW-0547">Nucleotide-binding</keyword>
<dbReference type="PROSITE" id="PS00178">
    <property type="entry name" value="AA_TRNA_LIGASE_I"/>
    <property type="match status" value="1"/>
</dbReference>
<keyword evidence="6 10" id="KW-0648">Protein biosynthesis</keyword>
<dbReference type="InterPro" id="IPR002300">
    <property type="entry name" value="aa-tRNA-synth_Ia"/>
</dbReference>
<dbReference type="SUPFAM" id="SSF47323">
    <property type="entry name" value="Anticodon-binding domain of a subclass of class I aminoacyl-tRNA synthetases"/>
    <property type="match status" value="1"/>
</dbReference>
<evidence type="ECO:0000259" key="11">
    <source>
        <dbReference type="Pfam" id="PF00133"/>
    </source>
</evidence>
<proteinExistence type="inferred from homology"/>
<dbReference type="PANTHER" id="PTHR42780:SF1">
    <property type="entry name" value="ISOLEUCINE--TRNA LIGASE, CYTOPLASMIC"/>
    <property type="match status" value="1"/>
</dbReference>
<dbReference type="SUPFAM" id="SSF50677">
    <property type="entry name" value="ValRS/IleRS/LeuRS editing domain"/>
    <property type="match status" value="1"/>
</dbReference>
<dbReference type="FunFam" id="3.40.50.620:FF:000133">
    <property type="entry name" value="Isoleucyl-tRNA synthetase, cytoplasmic"/>
    <property type="match status" value="1"/>
</dbReference>
<dbReference type="NCBIfam" id="TIGR00392">
    <property type="entry name" value="ileS"/>
    <property type="match status" value="1"/>
</dbReference>
<dbReference type="SUPFAM" id="SSF52374">
    <property type="entry name" value="Nucleotidylyl transferase"/>
    <property type="match status" value="1"/>
</dbReference>
<dbReference type="AlphaFoldDB" id="A0A7S4FQJ0"/>
<gene>
    <name evidence="13" type="ORF">EGYM00163_LOCUS20347</name>
</gene>
<evidence type="ECO:0000256" key="8">
    <source>
        <dbReference type="ARBA" id="ARBA00032665"/>
    </source>
</evidence>
<accession>A0A7S4FQJ0</accession>
<dbReference type="InterPro" id="IPR013155">
    <property type="entry name" value="M/V/L/I-tRNA-synth_anticd-bd"/>
</dbReference>
<keyword evidence="3 10" id="KW-0436">Ligase</keyword>
<evidence type="ECO:0000256" key="2">
    <source>
        <dbReference type="ARBA" id="ARBA00013165"/>
    </source>
</evidence>
<dbReference type="InterPro" id="IPR033709">
    <property type="entry name" value="Anticodon_Ile_ABEc"/>
</dbReference>
<dbReference type="GO" id="GO:0002161">
    <property type="term" value="F:aminoacyl-tRNA deacylase activity"/>
    <property type="evidence" value="ECO:0007669"/>
    <property type="project" value="InterPro"/>
</dbReference>
<dbReference type="Pfam" id="PF19302">
    <property type="entry name" value="DUF5915"/>
    <property type="match status" value="1"/>
</dbReference>
<dbReference type="Pfam" id="PF08264">
    <property type="entry name" value="Anticodon_1"/>
    <property type="match status" value="1"/>
</dbReference>
<dbReference type="Pfam" id="PF00133">
    <property type="entry name" value="tRNA-synt_1"/>
    <property type="match status" value="1"/>
</dbReference>
<feature type="domain" description="Methionyl/Valyl/Leucyl/Isoleucyl-tRNA synthetase anticodon-binding" evidence="12">
    <location>
        <begin position="719"/>
        <end position="873"/>
    </location>
</feature>
<feature type="domain" description="Aminoacyl-tRNA synthetase class Ia" evidence="11">
    <location>
        <begin position="42"/>
        <end position="667"/>
    </location>
</feature>
<dbReference type="GO" id="GO:0004822">
    <property type="term" value="F:isoleucine-tRNA ligase activity"/>
    <property type="evidence" value="ECO:0007669"/>
    <property type="project" value="UniProtKB-EC"/>
</dbReference>
<evidence type="ECO:0000256" key="10">
    <source>
        <dbReference type="RuleBase" id="RU363035"/>
    </source>
</evidence>
<evidence type="ECO:0000256" key="3">
    <source>
        <dbReference type="ARBA" id="ARBA00022598"/>
    </source>
</evidence>
<dbReference type="Gene3D" id="3.90.740.10">
    <property type="entry name" value="Valyl/Leucyl/Isoleucyl-tRNA synthetase, editing domain"/>
    <property type="match status" value="1"/>
</dbReference>
<evidence type="ECO:0000256" key="5">
    <source>
        <dbReference type="ARBA" id="ARBA00022840"/>
    </source>
</evidence>